<sequence length="88" mass="9506">MGGVYEGTLEESRSLLTDTDKAVDAGFLLYAHDEVFVENGVKQRRIVMKPADGSPEMILAPGLYVAVASTGAIRVLSEDAYHAEFDAE</sequence>
<evidence type="ECO:0000313" key="1">
    <source>
        <dbReference type="EMBL" id="ORX09946.1"/>
    </source>
</evidence>
<evidence type="ECO:0000313" key="2">
    <source>
        <dbReference type="Proteomes" id="UP000193964"/>
    </source>
</evidence>
<comment type="caution">
    <text evidence="1">The sequence shown here is derived from an EMBL/GenBank/DDBJ whole genome shotgun (WGS) entry which is preliminary data.</text>
</comment>
<proteinExistence type="predicted"/>
<dbReference type="Proteomes" id="UP000193964">
    <property type="component" value="Unassembled WGS sequence"/>
</dbReference>
<dbReference type="AlphaFoldDB" id="A0A1X2EUZ4"/>
<protein>
    <submittedName>
        <fullName evidence="1">Uncharacterized protein</fullName>
    </submittedName>
</protein>
<accession>A0A1X2EUZ4</accession>
<name>A0A1X2EUZ4_9MYCO</name>
<reference evidence="1 2" key="1">
    <citation type="submission" date="2016-01" db="EMBL/GenBank/DDBJ databases">
        <title>The new phylogeny of the genus Mycobacterium.</title>
        <authorList>
            <person name="Tarcisio F."/>
            <person name="Conor M."/>
            <person name="Antonella G."/>
            <person name="Elisabetta G."/>
            <person name="Giulia F.S."/>
            <person name="Sara T."/>
            <person name="Anna F."/>
            <person name="Clotilde B."/>
            <person name="Roberto B."/>
            <person name="Veronica D.S."/>
            <person name="Fabio R."/>
            <person name="Monica P."/>
            <person name="Olivier J."/>
            <person name="Enrico T."/>
            <person name="Nicola S."/>
        </authorList>
    </citation>
    <scope>NUCLEOTIDE SEQUENCE [LARGE SCALE GENOMIC DNA]</scope>
    <source>
        <strain evidence="1 2">ATCC 700010</strain>
    </source>
</reference>
<gene>
    <name evidence="1" type="ORF">AWC31_07040</name>
</gene>
<organism evidence="1 2">
    <name type="scientific">Mycolicibacterium wolinskyi</name>
    <dbReference type="NCBI Taxonomy" id="59750"/>
    <lineage>
        <taxon>Bacteria</taxon>
        <taxon>Bacillati</taxon>
        <taxon>Actinomycetota</taxon>
        <taxon>Actinomycetes</taxon>
        <taxon>Mycobacteriales</taxon>
        <taxon>Mycobacteriaceae</taxon>
        <taxon>Mycolicibacterium</taxon>
    </lineage>
</organism>
<dbReference type="EMBL" id="LQQA01000033">
    <property type="protein sequence ID" value="ORX09946.1"/>
    <property type="molecule type" value="Genomic_DNA"/>
</dbReference>